<accession>A0A975G8Q0</accession>
<protein>
    <submittedName>
        <fullName evidence="2">Uncharacterized protein</fullName>
    </submittedName>
</protein>
<dbReference type="RefSeq" id="WP_211630965.1">
    <property type="nucleotide sequence ID" value="NZ_CP073100.1"/>
</dbReference>
<evidence type="ECO:0000256" key="1">
    <source>
        <dbReference type="SAM" id="MobiDB-lite"/>
    </source>
</evidence>
<evidence type="ECO:0000313" key="3">
    <source>
        <dbReference type="Proteomes" id="UP000676169"/>
    </source>
</evidence>
<organism evidence="2 3">
    <name type="scientific">Luteolibacter ambystomatis</name>
    <dbReference type="NCBI Taxonomy" id="2824561"/>
    <lineage>
        <taxon>Bacteria</taxon>
        <taxon>Pseudomonadati</taxon>
        <taxon>Verrucomicrobiota</taxon>
        <taxon>Verrucomicrobiia</taxon>
        <taxon>Verrucomicrobiales</taxon>
        <taxon>Verrucomicrobiaceae</taxon>
        <taxon>Luteolibacter</taxon>
    </lineage>
</organism>
<sequence length="110" mass="12485">MTDKEILSHLLNLAESLQSHEEIELMQVKALHGRVDNVQNLLGATLKLIRMGDVPGQPDALKKVEKLLKENKIQEGFSKLIARMESEHEHKSHRLGAMRAMINKLPDNRS</sequence>
<keyword evidence="3" id="KW-1185">Reference proteome</keyword>
<gene>
    <name evidence="2" type="ORF">KBB96_18445</name>
</gene>
<feature type="region of interest" description="Disordered" evidence="1">
    <location>
        <begin position="88"/>
        <end position="110"/>
    </location>
</feature>
<dbReference type="AlphaFoldDB" id="A0A975G8Q0"/>
<dbReference type="Proteomes" id="UP000676169">
    <property type="component" value="Chromosome"/>
</dbReference>
<reference evidence="2" key="1">
    <citation type="submission" date="2021-04" db="EMBL/GenBank/DDBJ databases">
        <title>Luteolibacter sp. 32A isolated from the skin of an Anderson's salamander (Ambystoma andersonii).</title>
        <authorList>
            <person name="Spergser J."/>
            <person name="Busse H.-J."/>
        </authorList>
    </citation>
    <scope>NUCLEOTIDE SEQUENCE</scope>
    <source>
        <strain evidence="2">32A</strain>
    </source>
</reference>
<evidence type="ECO:0000313" key="2">
    <source>
        <dbReference type="EMBL" id="QUE50826.1"/>
    </source>
</evidence>
<name>A0A975G8Q0_9BACT</name>
<dbReference type="KEGG" id="lamb:KBB96_18445"/>
<dbReference type="EMBL" id="CP073100">
    <property type="protein sequence ID" value="QUE50826.1"/>
    <property type="molecule type" value="Genomic_DNA"/>
</dbReference>
<proteinExistence type="predicted"/>